<organism evidence="1 2">
    <name type="scientific">Panagrolaimus davidi</name>
    <dbReference type="NCBI Taxonomy" id="227884"/>
    <lineage>
        <taxon>Eukaryota</taxon>
        <taxon>Metazoa</taxon>
        <taxon>Ecdysozoa</taxon>
        <taxon>Nematoda</taxon>
        <taxon>Chromadorea</taxon>
        <taxon>Rhabditida</taxon>
        <taxon>Tylenchina</taxon>
        <taxon>Panagrolaimomorpha</taxon>
        <taxon>Panagrolaimoidea</taxon>
        <taxon>Panagrolaimidae</taxon>
        <taxon>Panagrolaimus</taxon>
    </lineage>
</organism>
<evidence type="ECO:0000313" key="1">
    <source>
        <dbReference type="Proteomes" id="UP000887578"/>
    </source>
</evidence>
<protein>
    <submittedName>
        <fullName evidence="2">Uncharacterized protein</fullName>
    </submittedName>
</protein>
<evidence type="ECO:0000313" key="2">
    <source>
        <dbReference type="WBParaSite" id="PDA_v2.g25064.t1"/>
    </source>
</evidence>
<keyword evidence="1" id="KW-1185">Reference proteome</keyword>
<name>A0A914QD23_9BILA</name>
<dbReference type="WBParaSite" id="PDA_v2.g25064.t1">
    <property type="protein sequence ID" value="PDA_v2.g25064.t1"/>
    <property type="gene ID" value="PDA_v2.g25064"/>
</dbReference>
<reference evidence="2" key="1">
    <citation type="submission" date="2022-11" db="UniProtKB">
        <authorList>
            <consortium name="WormBaseParasite"/>
        </authorList>
    </citation>
    <scope>IDENTIFICATION</scope>
</reference>
<dbReference type="InterPro" id="IPR027417">
    <property type="entry name" value="P-loop_NTPase"/>
</dbReference>
<dbReference type="AlphaFoldDB" id="A0A914QD23"/>
<dbReference type="Proteomes" id="UP000887578">
    <property type="component" value="Unplaced"/>
</dbReference>
<dbReference type="Gene3D" id="3.40.50.300">
    <property type="entry name" value="P-loop containing nucleotide triphosphate hydrolases"/>
    <property type="match status" value="1"/>
</dbReference>
<sequence>MCRNFNGTSEIPAKNARLQKIVGKYNSRQDIPRREDFVTIDAGFISLEELKAPQWTVYSLDTKGAIFIELPKPLTHYLIDKYPFIFIPMFDEALRIAEMDLKTYISFGNELENDSKSNPPPKTLFFSNTARGASTLFGAMLQHDGHSIVYGEHPALIILSTGLKDLYWSEKDINDLLPATIKLIRKHIPSNQLFVIKTSSTQVNLVPFLSKHFPQMQHIFMFRKNGLNSVERVVARSFENQILLNLYNYFPSLATFFGFLVATEGTLQRRLKPTHIKEWSMLIYAGPYMYYKQNKEIFNFPIVWHDELMENPEKLNIPEKCISNSIAKMKIDSQADTYLSQKNLKDIKMSEMTPELKQNLQKYAEILLIEPEIHGIN</sequence>
<dbReference type="SUPFAM" id="SSF52540">
    <property type="entry name" value="P-loop containing nucleoside triphosphate hydrolases"/>
    <property type="match status" value="1"/>
</dbReference>
<accession>A0A914QD23</accession>
<proteinExistence type="predicted"/>